<evidence type="ECO:0008006" key="3">
    <source>
        <dbReference type="Google" id="ProtNLM"/>
    </source>
</evidence>
<proteinExistence type="predicted"/>
<dbReference type="SUPFAM" id="SSF49785">
    <property type="entry name" value="Galactose-binding domain-like"/>
    <property type="match status" value="1"/>
</dbReference>
<dbReference type="PANTHER" id="PTHR36848">
    <property type="entry name" value="DNA-BINDING PROTEIN (PUTATIVE SECRETED PROTEIN)-RELATED"/>
    <property type="match status" value="1"/>
</dbReference>
<name>A0AAD9W8L7_PHOAM</name>
<evidence type="ECO:0000313" key="2">
    <source>
        <dbReference type="Proteomes" id="UP001265746"/>
    </source>
</evidence>
<dbReference type="Proteomes" id="UP001265746">
    <property type="component" value="Unassembled WGS sequence"/>
</dbReference>
<keyword evidence="2" id="KW-1185">Reference proteome</keyword>
<organism evidence="1 2">
    <name type="scientific">Phomopsis amygdali</name>
    <name type="common">Fusicoccum amygdali</name>
    <dbReference type="NCBI Taxonomy" id="1214568"/>
    <lineage>
        <taxon>Eukaryota</taxon>
        <taxon>Fungi</taxon>
        <taxon>Dikarya</taxon>
        <taxon>Ascomycota</taxon>
        <taxon>Pezizomycotina</taxon>
        <taxon>Sordariomycetes</taxon>
        <taxon>Sordariomycetidae</taxon>
        <taxon>Diaporthales</taxon>
        <taxon>Diaporthaceae</taxon>
        <taxon>Diaporthe</taxon>
    </lineage>
</organism>
<dbReference type="EMBL" id="JAUJFL010000001">
    <property type="protein sequence ID" value="KAK2615152.1"/>
    <property type="molecule type" value="Genomic_DNA"/>
</dbReference>
<comment type="caution">
    <text evidence="1">The sequence shown here is derived from an EMBL/GenBank/DDBJ whole genome shotgun (WGS) entry which is preliminary data.</text>
</comment>
<dbReference type="PANTHER" id="PTHR36848:SF2">
    <property type="entry name" value="SECRETED PROTEIN"/>
    <property type="match status" value="1"/>
</dbReference>
<reference evidence="1" key="1">
    <citation type="submission" date="2023-06" db="EMBL/GenBank/DDBJ databases">
        <authorList>
            <person name="Noh H."/>
        </authorList>
    </citation>
    <scope>NUCLEOTIDE SEQUENCE</scope>
    <source>
        <strain evidence="1">DUCC20226</strain>
    </source>
</reference>
<dbReference type="InterPro" id="IPR053161">
    <property type="entry name" value="Ulvan_degrading_GH"/>
</dbReference>
<gene>
    <name evidence="1" type="ORF">N8I77_001927</name>
</gene>
<dbReference type="AlphaFoldDB" id="A0AAD9W8L7"/>
<evidence type="ECO:0000313" key="1">
    <source>
        <dbReference type="EMBL" id="KAK2615152.1"/>
    </source>
</evidence>
<protein>
    <recommendedName>
        <fullName evidence="3">Secreted protein</fullName>
    </recommendedName>
</protein>
<sequence length="1024" mass="112073">MWYISRSLHMPSLGTIAGILVVIAAICQPSLQSKNTQTANDFLNPPSQQRPRFRYWLPDASAEADVVNADIKSAGSIGAGGVEFLPFYNYGGELGEPPTGVNWSTYGFGTPAFLDLFTSALEAHKEADMVMDFALGPNQGQGIPAHPDDEGLQWDLISNSQMIPRGGVGFNGTIPGWSSGELVAAVSAIVVSRTNVSYNVTGIVGDTKVTYEDLVLQNGSLTDITSMISEKGRLNLEAPSNLPYGHDQELFFFYQKLSHNQNVHFASNTTATIWDNGSYVVDHFSAQGARIVQAFWEEYILTDNVKFLLREAGNYGWEDSMEILSNISWTRSLPARFEKIFGYDLRTYLPLVMFGNNNIGIQNYAPGSIRCILDTPDQGQAYVNDYRASLAAGYQEYLTTLSQWLQSLGVRLSAQPSYNLPMDMEASIPYVEAPECESLGWHDNVDGYRQFSGPANLARKRTISNELGAVFNRAYSLTIPELLFSMNRAVAGGVNQFVIHGQSYTGNYPQTTWPGFTAFSYYFSDLYSRKRPDWNNGLQAALDYVARTQHIQQKGVPRTDVAFYNKPSATNPNIVTLYNFTDLVAEGWSYTYLSPDNFNLPQAYVDNTVLAPDDAMFQAMVLLGSQNITQASLFQVRDFADSGLPIVVVGSTPGHYLTGNATVPGDQAFNDTLAELLSHSNVYHVAEGELSQKLDSLGLKPRVGVQTNGTWYTTWREDTSDGFGYAYIFSDTSPASGNIVVNSIGTPYFYDAWTGTREPVLNFQTNGSTTIIPLDLAGNQTKIIAFAQQPLEGVTAPGFHATDLSSNVVGLAAENNSLVLHIAASSDSTFVTLSTRGEIHHTSQAPPSFKLNSWVLELEHWEAPSNLSDASITAIKTNTTHHLTELVSWNDIEAATNTSGVGYYYTNFTWPPVSVAGSANTTSLGAYIKFPPVLDAITIHVNGARLPPLDYTSPTADVTPYLVNGSNKIVAVVPSTMWNYLRSILPDLRSAGREVSQFATLPKTDNGLIGEVTVVPFEIVRVVS</sequence>
<accession>A0AAD9W8L7</accession>
<dbReference type="InterPro" id="IPR008979">
    <property type="entry name" value="Galactose-bd-like_sf"/>
</dbReference>
<dbReference type="Pfam" id="PF17132">
    <property type="entry name" value="Glyco_hydro_106"/>
    <property type="match status" value="1"/>
</dbReference>